<dbReference type="Proteomes" id="UP001603857">
    <property type="component" value="Unassembled WGS sequence"/>
</dbReference>
<dbReference type="AlphaFoldDB" id="A0ABD1L4Y7"/>
<organism evidence="1 2">
    <name type="scientific">Flemingia macrophylla</name>
    <dbReference type="NCBI Taxonomy" id="520843"/>
    <lineage>
        <taxon>Eukaryota</taxon>
        <taxon>Viridiplantae</taxon>
        <taxon>Streptophyta</taxon>
        <taxon>Embryophyta</taxon>
        <taxon>Tracheophyta</taxon>
        <taxon>Spermatophyta</taxon>
        <taxon>Magnoliopsida</taxon>
        <taxon>eudicotyledons</taxon>
        <taxon>Gunneridae</taxon>
        <taxon>Pentapetalae</taxon>
        <taxon>rosids</taxon>
        <taxon>fabids</taxon>
        <taxon>Fabales</taxon>
        <taxon>Fabaceae</taxon>
        <taxon>Papilionoideae</taxon>
        <taxon>50 kb inversion clade</taxon>
        <taxon>NPAAA clade</taxon>
        <taxon>indigoferoid/millettioid clade</taxon>
        <taxon>Phaseoleae</taxon>
        <taxon>Flemingia</taxon>
    </lineage>
</organism>
<sequence>MIAKSNMERTNDLEKENSIQIIKGKNKKTGFLTSISSQITEKQAEFIHVIEAWDKIREAEILAALEIEEKKL</sequence>
<name>A0ABD1L4Y7_9FABA</name>
<protein>
    <submittedName>
        <fullName evidence="1">Uncharacterized protein</fullName>
    </submittedName>
</protein>
<proteinExistence type="predicted"/>
<dbReference type="EMBL" id="JBGMDY010000011">
    <property type="protein sequence ID" value="KAL2318574.1"/>
    <property type="molecule type" value="Genomic_DNA"/>
</dbReference>
<comment type="caution">
    <text evidence="1">The sequence shown here is derived from an EMBL/GenBank/DDBJ whole genome shotgun (WGS) entry which is preliminary data.</text>
</comment>
<reference evidence="1 2" key="1">
    <citation type="submission" date="2024-08" db="EMBL/GenBank/DDBJ databases">
        <title>Insights into the chromosomal genome structure of Flemingia macrophylla.</title>
        <authorList>
            <person name="Ding Y."/>
            <person name="Zhao Y."/>
            <person name="Bi W."/>
            <person name="Wu M."/>
            <person name="Zhao G."/>
            <person name="Gong Y."/>
            <person name="Li W."/>
            <person name="Zhang P."/>
        </authorList>
    </citation>
    <scope>NUCLEOTIDE SEQUENCE [LARGE SCALE GENOMIC DNA]</scope>
    <source>
        <strain evidence="1">DYQJB</strain>
        <tissue evidence="1">Leaf</tissue>
    </source>
</reference>
<keyword evidence="2" id="KW-1185">Reference proteome</keyword>
<accession>A0ABD1L4Y7</accession>
<evidence type="ECO:0000313" key="1">
    <source>
        <dbReference type="EMBL" id="KAL2318574.1"/>
    </source>
</evidence>
<gene>
    <name evidence="1" type="ORF">Fmac_032450</name>
</gene>
<evidence type="ECO:0000313" key="2">
    <source>
        <dbReference type="Proteomes" id="UP001603857"/>
    </source>
</evidence>